<evidence type="ECO:0000259" key="7">
    <source>
        <dbReference type="Pfam" id="PF00999"/>
    </source>
</evidence>
<dbReference type="PANTHER" id="PTHR31382">
    <property type="entry name" value="NA(+)/H(+) ANTIPORTER"/>
    <property type="match status" value="1"/>
</dbReference>
<feature type="transmembrane region" description="Helical" evidence="6">
    <location>
        <begin position="37"/>
        <end position="56"/>
    </location>
</feature>
<feature type="transmembrane region" description="Helical" evidence="6">
    <location>
        <begin position="402"/>
        <end position="420"/>
    </location>
</feature>
<feature type="compositionally biased region" description="Basic and acidic residues" evidence="5">
    <location>
        <begin position="526"/>
        <end position="543"/>
    </location>
</feature>
<dbReference type="Pfam" id="PF00999">
    <property type="entry name" value="Na_H_Exchanger"/>
    <property type="match status" value="1"/>
</dbReference>
<feature type="transmembrane region" description="Helical" evidence="6">
    <location>
        <begin position="108"/>
        <end position="131"/>
    </location>
</feature>
<keyword evidence="4 6" id="KW-0472">Membrane</keyword>
<accession>A0ABR4J827</accession>
<evidence type="ECO:0000256" key="1">
    <source>
        <dbReference type="ARBA" id="ARBA00004141"/>
    </source>
</evidence>
<keyword evidence="3 6" id="KW-1133">Transmembrane helix</keyword>
<sequence>MLHPILDLSDLNVILVVASFYALVIGFISFKVKQRWYLGEALPAFVIGAAFGPLAANTLSVFHNEGSESEDTISEFTYALTRLVIGIQLVKVGYELPKKYLKRRLREMTICLLPLMAIAWITTSACIMLMIPHISFLAALIIGSCVTCTDPILSQAIAKGPFADNYVRRHLREFISSEAGGNDGFGFPFLLLGVSLLRYAETPANAIVLEEFDIVRGGPDLLGATDVGRFGGGAGTALKHWFVEGFLYMIVLGTAYGITVGFVCRKALNISSRKKWIDPGCFTLVPAALGMFVVGSCGCFGSDETLACFIAGSMLNWDGLYNAELQARHDSFNSSLETMLNYGTFMYLGAVMPWKEFHMPENTGVTVPRLLGLGILVLLFRRIPAIMAGYRFMPKVCSSWKEALFMGHFGPIGVGAIAYVEYARRLFPNSGASDREINNLTAVMRPVVYWLVLFSVVVHGLSVPILSLFYKILKVPKVYDHPVEVVLLSTNEPLPNNSTADAQQHSVLINNRFSAPISLNEDSDEEKEHTELRESTERIRPRSECSSTTQSLGISPPLSRESTQRLSREVDVRDII</sequence>
<comment type="subcellular location">
    <subcellularLocation>
        <location evidence="1">Membrane</location>
        <topology evidence="1">Multi-pass membrane protein</topology>
    </subcellularLocation>
</comment>
<name>A0ABR4J827_9EURO</name>
<feature type="compositionally biased region" description="Basic and acidic residues" evidence="5">
    <location>
        <begin position="562"/>
        <end position="576"/>
    </location>
</feature>
<gene>
    <name evidence="8" type="ORF">BDW59DRAFT_5494</name>
</gene>
<evidence type="ECO:0000256" key="5">
    <source>
        <dbReference type="SAM" id="MobiDB-lite"/>
    </source>
</evidence>
<dbReference type="Proteomes" id="UP001610335">
    <property type="component" value="Unassembled WGS sequence"/>
</dbReference>
<feature type="region of interest" description="Disordered" evidence="5">
    <location>
        <begin position="519"/>
        <end position="576"/>
    </location>
</feature>
<evidence type="ECO:0000256" key="6">
    <source>
        <dbReference type="SAM" id="Phobius"/>
    </source>
</evidence>
<feature type="transmembrane region" description="Helical" evidence="6">
    <location>
        <begin position="76"/>
        <end position="96"/>
    </location>
</feature>
<keyword evidence="2 6" id="KW-0812">Transmembrane</keyword>
<dbReference type="EMBL" id="JBFXLS010000001">
    <property type="protein sequence ID" value="KAL2835242.1"/>
    <property type="molecule type" value="Genomic_DNA"/>
</dbReference>
<feature type="transmembrane region" description="Helical" evidence="6">
    <location>
        <begin position="12"/>
        <end position="30"/>
    </location>
</feature>
<evidence type="ECO:0000256" key="4">
    <source>
        <dbReference type="ARBA" id="ARBA00023136"/>
    </source>
</evidence>
<evidence type="ECO:0000313" key="9">
    <source>
        <dbReference type="Proteomes" id="UP001610335"/>
    </source>
</evidence>
<dbReference type="PANTHER" id="PTHR31382:SF5">
    <property type="entry name" value="SODIUM ION_PROTON EXCHANGER (EUROFUNG)"/>
    <property type="match status" value="1"/>
</dbReference>
<feature type="transmembrane region" description="Helical" evidence="6">
    <location>
        <begin position="447"/>
        <end position="470"/>
    </location>
</feature>
<feature type="transmembrane region" description="Helical" evidence="6">
    <location>
        <begin position="276"/>
        <end position="294"/>
    </location>
</feature>
<evidence type="ECO:0000256" key="2">
    <source>
        <dbReference type="ARBA" id="ARBA00022692"/>
    </source>
</evidence>
<organism evidence="8 9">
    <name type="scientific">Aspergillus cavernicola</name>
    <dbReference type="NCBI Taxonomy" id="176166"/>
    <lineage>
        <taxon>Eukaryota</taxon>
        <taxon>Fungi</taxon>
        <taxon>Dikarya</taxon>
        <taxon>Ascomycota</taxon>
        <taxon>Pezizomycotina</taxon>
        <taxon>Eurotiomycetes</taxon>
        <taxon>Eurotiomycetidae</taxon>
        <taxon>Eurotiales</taxon>
        <taxon>Aspergillaceae</taxon>
        <taxon>Aspergillus</taxon>
        <taxon>Aspergillus subgen. Nidulantes</taxon>
    </lineage>
</organism>
<dbReference type="InterPro" id="IPR006153">
    <property type="entry name" value="Cation/H_exchanger_TM"/>
</dbReference>
<dbReference type="InterPro" id="IPR004712">
    <property type="entry name" value="Na+/H+_antiporter_fungi"/>
</dbReference>
<feature type="domain" description="Cation/H+ exchanger transmembrane" evidence="7">
    <location>
        <begin position="27"/>
        <end position="466"/>
    </location>
</feature>
<keyword evidence="9" id="KW-1185">Reference proteome</keyword>
<feature type="transmembrane region" description="Helical" evidence="6">
    <location>
        <begin position="246"/>
        <end position="264"/>
    </location>
</feature>
<reference evidence="8 9" key="1">
    <citation type="submission" date="2024-07" db="EMBL/GenBank/DDBJ databases">
        <title>Section-level genome sequencing and comparative genomics of Aspergillus sections Usti and Cavernicolus.</title>
        <authorList>
            <consortium name="Lawrence Berkeley National Laboratory"/>
            <person name="Nybo J.L."/>
            <person name="Vesth T.C."/>
            <person name="Theobald S."/>
            <person name="Frisvad J.C."/>
            <person name="Larsen T.O."/>
            <person name="Kjaerboelling I."/>
            <person name="Rothschild-Mancinelli K."/>
            <person name="Lyhne E.K."/>
            <person name="Kogle M.E."/>
            <person name="Barry K."/>
            <person name="Clum A."/>
            <person name="Na H."/>
            <person name="Ledsgaard L."/>
            <person name="Lin J."/>
            <person name="Lipzen A."/>
            <person name="Kuo A."/>
            <person name="Riley R."/>
            <person name="Mondo S."/>
            <person name="LaButti K."/>
            <person name="Haridas S."/>
            <person name="Pangalinan J."/>
            <person name="Salamov A.A."/>
            <person name="Simmons B.A."/>
            <person name="Magnuson J.K."/>
            <person name="Chen J."/>
            <person name="Drula E."/>
            <person name="Henrissat B."/>
            <person name="Wiebenga A."/>
            <person name="Lubbers R.J."/>
            <person name="Gomes A.C."/>
            <person name="Makela M.R."/>
            <person name="Stajich J."/>
            <person name="Grigoriev I.V."/>
            <person name="Mortensen U.H."/>
            <person name="De vries R.P."/>
            <person name="Baker S.E."/>
            <person name="Andersen M.R."/>
        </authorList>
    </citation>
    <scope>NUCLEOTIDE SEQUENCE [LARGE SCALE GENOMIC DNA]</scope>
    <source>
        <strain evidence="8 9">CBS 600.67</strain>
    </source>
</reference>
<proteinExistence type="predicted"/>
<evidence type="ECO:0000256" key="3">
    <source>
        <dbReference type="ARBA" id="ARBA00022989"/>
    </source>
</evidence>
<feature type="transmembrane region" description="Helical" evidence="6">
    <location>
        <begin position="370"/>
        <end position="390"/>
    </location>
</feature>
<comment type="caution">
    <text evidence="8">The sequence shown here is derived from an EMBL/GenBank/DDBJ whole genome shotgun (WGS) entry which is preliminary data.</text>
</comment>
<protein>
    <submittedName>
        <fullName evidence="8">Sodium/hydrogen exchanger family-domain-containing protein</fullName>
    </submittedName>
</protein>
<evidence type="ECO:0000313" key="8">
    <source>
        <dbReference type="EMBL" id="KAL2835242.1"/>
    </source>
</evidence>
<feature type="compositionally biased region" description="Polar residues" evidence="5">
    <location>
        <begin position="544"/>
        <end position="553"/>
    </location>
</feature>